<dbReference type="SUPFAM" id="SSF56059">
    <property type="entry name" value="Glutathione synthetase ATP-binding domain-like"/>
    <property type="match status" value="1"/>
</dbReference>
<dbReference type="GO" id="GO:0046872">
    <property type="term" value="F:metal ion binding"/>
    <property type="evidence" value="ECO:0007669"/>
    <property type="project" value="InterPro"/>
</dbReference>
<dbReference type="PIRSF" id="PIRSF016766">
    <property type="entry name" value="UCP016766_ATPgrasp"/>
    <property type="match status" value="1"/>
</dbReference>
<protein>
    <submittedName>
        <fullName evidence="3">Peptidase</fullName>
    </submittedName>
</protein>
<evidence type="ECO:0000313" key="3">
    <source>
        <dbReference type="EMBL" id="ALL70078.1"/>
    </source>
</evidence>
<keyword evidence="3" id="KW-0614">Plasmid</keyword>
<reference evidence="3 4" key="1">
    <citation type="journal article" date="2014" name="Genome Announc.">
        <title>Draft Genome Sequence of the Haloacid-Degrading Burkholderia caribensis Strain MBA4.</title>
        <authorList>
            <person name="Pan Y."/>
            <person name="Kong K.F."/>
            <person name="Tsang J.S."/>
        </authorList>
    </citation>
    <scope>NUCLEOTIDE SEQUENCE [LARGE SCALE GENOMIC DNA]</scope>
    <source>
        <strain evidence="3 4">MBA4</strain>
        <plasmid evidence="4">Plasmid</plasmid>
    </source>
</reference>
<name>A0A0P0RMG0_9BURK</name>
<dbReference type="InterPro" id="IPR003806">
    <property type="entry name" value="ATP-grasp_PylC-type"/>
</dbReference>
<evidence type="ECO:0000313" key="4">
    <source>
        <dbReference type="Proteomes" id="UP000019146"/>
    </source>
</evidence>
<gene>
    <name evidence="3" type="ORF">K788_0001566</name>
</gene>
<dbReference type="InterPro" id="IPR040803">
    <property type="entry name" value="MfnD_preATP-grasp"/>
</dbReference>
<dbReference type="Gene3D" id="3.30.470.20">
    <property type="entry name" value="ATP-grasp fold, B domain"/>
    <property type="match status" value="1"/>
</dbReference>
<dbReference type="InterPro" id="IPR011761">
    <property type="entry name" value="ATP-grasp"/>
</dbReference>
<proteinExistence type="predicted"/>
<dbReference type="Pfam" id="PF02655">
    <property type="entry name" value="ATP-grasp_3"/>
    <property type="match status" value="1"/>
</dbReference>
<accession>A0A0P0RMG0</accession>
<geneLocation type="plasmid" evidence="4"/>
<evidence type="ECO:0000259" key="2">
    <source>
        <dbReference type="PROSITE" id="PS50975"/>
    </source>
</evidence>
<dbReference type="PROSITE" id="PS50975">
    <property type="entry name" value="ATP_GRASP"/>
    <property type="match status" value="1"/>
</dbReference>
<keyword evidence="1" id="KW-0547">Nucleotide-binding</keyword>
<dbReference type="AlphaFoldDB" id="A0A0P0RMG0"/>
<dbReference type="KEGG" id="bcai:K788_0001566"/>
<dbReference type="EMBL" id="CP012748">
    <property type="protein sequence ID" value="ALL70078.1"/>
    <property type="molecule type" value="Genomic_DNA"/>
</dbReference>
<evidence type="ECO:0000256" key="1">
    <source>
        <dbReference type="PROSITE-ProRule" id="PRU00409"/>
    </source>
</evidence>
<dbReference type="Proteomes" id="UP000019146">
    <property type="component" value="Plasmid unnamed"/>
</dbReference>
<dbReference type="Pfam" id="PF18301">
    <property type="entry name" value="preATP-grasp_3"/>
    <property type="match status" value="1"/>
</dbReference>
<feature type="domain" description="ATP-grasp" evidence="2">
    <location>
        <begin position="156"/>
        <end position="343"/>
    </location>
</feature>
<organism evidence="3 4">
    <name type="scientific">Paraburkholderia caribensis MBA4</name>
    <dbReference type="NCBI Taxonomy" id="1323664"/>
    <lineage>
        <taxon>Bacteria</taxon>
        <taxon>Pseudomonadati</taxon>
        <taxon>Pseudomonadota</taxon>
        <taxon>Betaproteobacteria</taxon>
        <taxon>Burkholderiales</taxon>
        <taxon>Burkholderiaceae</taxon>
        <taxon>Paraburkholderia</taxon>
    </lineage>
</organism>
<dbReference type="Gene3D" id="3.40.50.11770">
    <property type="match status" value="1"/>
</dbReference>
<dbReference type="InterPro" id="IPR024710">
    <property type="entry name" value="MfnD"/>
</dbReference>
<dbReference type="GO" id="GO:0005524">
    <property type="term" value="F:ATP binding"/>
    <property type="evidence" value="ECO:0007669"/>
    <property type="project" value="UniProtKB-UniRule"/>
</dbReference>
<keyword evidence="1" id="KW-0067">ATP-binding</keyword>
<sequence>MAWNMNTAGGKRNHLHGKRAMKKILLYEYLSADGCVNECVSPELRMQGRAMRDAVARDLAGSGHIKLTCVAGHDEAHDEAHDAADAPRAIEWCAAPFAISPTRFIAAEARRHDAVWVIAPETGGVLSALCEAVGPARWIGCDAAAVRIASSKRRTARYLALAGVATPRAWSVDAPLDPVCNASAWVVKPDDGAGAVDTRVFHDYRIAEYVFLRRTAAHERVTLEEWIEGDAFSLSLLCTRGHAKLLGINRQHIGVHDGQLAYEGLTANAISLSSQMADTCRSLAARVARALPGLAGFVGIDFVWHRERGPVVIEVNPRVTCAYPALASAVEANIAASIVAQHFDLDNDFNGRRHAA</sequence>